<dbReference type="EMBL" id="RQXX01000002">
    <property type="protein sequence ID" value="RVV98920.1"/>
    <property type="molecule type" value="Genomic_DNA"/>
</dbReference>
<gene>
    <name evidence="1" type="ORF">EKE94_08530</name>
</gene>
<accession>A0A438AJM8</accession>
<dbReference type="Proteomes" id="UP000285908">
    <property type="component" value="Unassembled WGS sequence"/>
</dbReference>
<dbReference type="InterPro" id="IPR010865">
    <property type="entry name" value="DUF1499"/>
</dbReference>
<dbReference type="RefSeq" id="WP_127906154.1">
    <property type="nucleotide sequence ID" value="NZ_RQXX01000002.1"/>
</dbReference>
<sequence>MRMITSLLAAAVLGLFAWIRLAPSDPQDWHTDPADAVSPDGNGWLLRAEGGNAPPPRFAVTPEVLLKEADRVARGTPRTRVLAGGVGSGRITYVTRSLLMGYPDYTTITARAAPEGAWLLVHARQRFGQKDMGVNRARVENWVGRLSSRLPRLGD</sequence>
<proteinExistence type="predicted"/>
<reference evidence="1 2" key="1">
    <citation type="submission" date="2018-11" db="EMBL/GenBank/DDBJ databases">
        <title>Mesobaculum littorinae gen. nov., sp. nov., isolated from Littorina scabra that represents a novel genus of the order Rhodobacteraceae.</title>
        <authorList>
            <person name="Li F."/>
        </authorList>
    </citation>
    <scope>NUCLEOTIDE SEQUENCE [LARGE SCALE GENOMIC DNA]</scope>
    <source>
        <strain evidence="1 2">M0103</strain>
    </source>
</reference>
<name>A0A438AJM8_9RHOB</name>
<dbReference type="AlphaFoldDB" id="A0A438AJM8"/>
<dbReference type="Pfam" id="PF07386">
    <property type="entry name" value="DUF1499"/>
    <property type="match status" value="1"/>
</dbReference>
<organism evidence="1 2">
    <name type="scientific">Mesobaculum littorinae</name>
    <dbReference type="NCBI Taxonomy" id="2486419"/>
    <lineage>
        <taxon>Bacteria</taxon>
        <taxon>Pseudomonadati</taxon>
        <taxon>Pseudomonadota</taxon>
        <taxon>Alphaproteobacteria</taxon>
        <taxon>Rhodobacterales</taxon>
        <taxon>Roseobacteraceae</taxon>
        <taxon>Mesobaculum</taxon>
    </lineage>
</organism>
<keyword evidence="2" id="KW-1185">Reference proteome</keyword>
<protein>
    <submittedName>
        <fullName evidence="1">DUF1499 domain-containing protein</fullName>
    </submittedName>
</protein>
<evidence type="ECO:0000313" key="1">
    <source>
        <dbReference type="EMBL" id="RVV98920.1"/>
    </source>
</evidence>
<evidence type="ECO:0000313" key="2">
    <source>
        <dbReference type="Proteomes" id="UP000285908"/>
    </source>
</evidence>
<comment type="caution">
    <text evidence="1">The sequence shown here is derived from an EMBL/GenBank/DDBJ whole genome shotgun (WGS) entry which is preliminary data.</text>
</comment>
<dbReference type="OrthoDB" id="8479024at2"/>